<reference evidence="1" key="1">
    <citation type="submission" date="2020-05" db="EMBL/GenBank/DDBJ databases">
        <authorList>
            <person name="Chiriac C."/>
            <person name="Salcher M."/>
            <person name="Ghai R."/>
            <person name="Kavagutti S V."/>
        </authorList>
    </citation>
    <scope>NUCLEOTIDE SEQUENCE</scope>
</reference>
<dbReference type="EMBL" id="LR797156">
    <property type="protein sequence ID" value="CAB4189867.1"/>
    <property type="molecule type" value="Genomic_DNA"/>
</dbReference>
<accession>A0A6J5R5S2</accession>
<evidence type="ECO:0000313" key="1">
    <source>
        <dbReference type="EMBL" id="CAB4189867.1"/>
    </source>
</evidence>
<name>A0A6J5R5S2_9CAUD</name>
<organism evidence="1">
    <name type="scientific">uncultured Caudovirales phage</name>
    <dbReference type="NCBI Taxonomy" id="2100421"/>
    <lineage>
        <taxon>Viruses</taxon>
        <taxon>Duplodnaviria</taxon>
        <taxon>Heunggongvirae</taxon>
        <taxon>Uroviricota</taxon>
        <taxon>Caudoviricetes</taxon>
        <taxon>Peduoviridae</taxon>
        <taxon>Maltschvirus</taxon>
        <taxon>Maltschvirus maltsch</taxon>
    </lineage>
</organism>
<gene>
    <name evidence="1" type="ORF">UFOVP1193_20</name>
</gene>
<protein>
    <submittedName>
        <fullName evidence="1">Uncharacterized protein</fullName>
    </submittedName>
</protein>
<proteinExistence type="predicted"/>
<sequence length="136" mass="15174">MNNAKSNNTIAHLFNLQKNALEKLLNVLNAMGAQYKIILSDGTSYGELEAKEPKKHKPKSTNAAGHRYERGETLVYYKPFLDAMQPGGAEAIPFDRFHPPTLSQNINSYAHSMWGSGNYSATRNDANGTVDVLRYR</sequence>